<gene>
    <name evidence="2" type="ORF">US40_C0004G0087</name>
</gene>
<keyword evidence="1" id="KW-0812">Transmembrane</keyword>
<feature type="transmembrane region" description="Helical" evidence="1">
    <location>
        <begin position="110"/>
        <end position="136"/>
    </location>
</feature>
<evidence type="ECO:0000313" key="3">
    <source>
        <dbReference type="Proteomes" id="UP000034917"/>
    </source>
</evidence>
<protein>
    <submittedName>
        <fullName evidence="2">Uncharacterized protein</fullName>
    </submittedName>
</protein>
<dbReference type="EMBL" id="LBSV01000004">
    <property type="protein sequence ID" value="KKQ26052.1"/>
    <property type="molecule type" value="Genomic_DNA"/>
</dbReference>
<keyword evidence="1" id="KW-1133">Transmembrane helix</keyword>
<evidence type="ECO:0000256" key="1">
    <source>
        <dbReference type="SAM" id="Phobius"/>
    </source>
</evidence>
<proteinExistence type="predicted"/>
<name>A0A0G0G7M3_9BACT</name>
<comment type="caution">
    <text evidence="2">The sequence shown here is derived from an EMBL/GenBank/DDBJ whole genome shotgun (WGS) entry which is preliminary data.</text>
</comment>
<sequence length="149" mass="16608">MKKEYLAAIILGLFLLAYIFDTIAGPVSFVLKSPFEFLQGDLLSRYPFTTVSIVIKTIALFSSILLVFSMFEKKQLTKGLVMFFIAAMFELYSIQQLATGSNLIPVVWTMTLTATGLLLIIPSLIYIVLGLVFLVIDKTIKPVSDNDIE</sequence>
<dbReference type="AlphaFoldDB" id="A0A0G0G7M3"/>
<feature type="transmembrane region" description="Helical" evidence="1">
    <location>
        <begin position="48"/>
        <end position="68"/>
    </location>
</feature>
<accession>A0A0G0G7M3</accession>
<feature type="transmembrane region" description="Helical" evidence="1">
    <location>
        <begin position="80"/>
        <end position="98"/>
    </location>
</feature>
<keyword evidence="1" id="KW-0472">Membrane</keyword>
<reference evidence="2 3" key="1">
    <citation type="journal article" date="2015" name="Nature">
        <title>rRNA introns, odd ribosomes, and small enigmatic genomes across a large radiation of phyla.</title>
        <authorList>
            <person name="Brown C.T."/>
            <person name="Hug L.A."/>
            <person name="Thomas B.C."/>
            <person name="Sharon I."/>
            <person name="Castelle C.J."/>
            <person name="Singh A."/>
            <person name="Wilkins M.J."/>
            <person name="Williams K.H."/>
            <person name="Banfield J.F."/>
        </authorList>
    </citation>
    <scope>NUCLEOTIDE SEQUENCE [LARGE SCALE GENOMIC DNA]</scope>
</reference>
<organism evidence="2 3">
    <name type="scientific">Candidatus Roizmanbacteria bacterium GW2011_GWC2_37_13</name>
    <dbReference type="NCBI Taxonomy" id="1618486"/>
    <lineage>
        <taxon>Bacteria</taxon>
        <taxon>Candidatus Roizmaniibacteriota</taxon>
    </lineage>
</organism>
<evidence type="ECO:0000313" key="2">
    <source>
        <dbReference type="EMBL" id="KKQ26052.1"/>
    </source>
</evidence>
<dbReference type="Proteomes" id="UP000034917">
    <property type="component" value="Unassembled WGS sequence"/>
</dbReference>